<feature type="region of interest" description="Disordered" evidence="1">
    <location>
        <begin position="895"/>
        <end position="952"/>
    </location>
</feature>
<evidence type="ECO:0000313" key="5">
    <source>
        <dbReference type="Proteomes" id="UP000327493"/>
    </source>
</evidence>
<proteinExistence type="predicted"/>
<feature type="compositionally biased region" description="Basic and acidic residues" evidence="1">
    <location>
        <begin position="941"/>
        <end position="952"/>
    </location>
</feature>
<feature type="region of interest" description="Disordered" evidence="1">
    <location>
        <begin position="574"/>
        <end position="876"/>
    </location>
</feature>
<feature type="domain" description="RIIa" evidence="3">
    <location>
        <begin position="183"/>
        <end position="220"/>
    </location>
</feature>
<feature type="chain" id="PRO_5023833304" description="RIIa domain-containing protein" evidence="2">
    <location>
        <begin position="22"/>
        <end position="952"/>
    </location>
</feature>
<gene>
    <name evidence="4" type="ORF">FQN60_005115</name>
</gene>
<accession>A0A5J5DLP5</accession>
<dbReference type="InterPro" id="IPR036179">
    <property type="entry name" value="Ig-like_dom_sf"/>
</dbReference>
<dbReference type="CDD" id="cd23767">
    <property type="entry name" value="IQCD"/>
    <property type="match status" value="1"/>
</dbReference>
<dbReference type="CDD" id="cd12100">
    <property type="entry name" value="DD_CABYR_SP17"/>
    <property type="match status" value="1"/>
</dbReference>
<feature type="signal peptide" evidence="2">
    <location>
        <begin position="1"/>
        <end position="21"/>
    </location>
</feature>
<dbReference type="PROSITE" id="PS50096">
    <property type="entry name" value="IQ"/>
    <property type="match status" value="1"/>
</dbReference>
<comment type="caution">
    <text evidence="4">The sequence shown here is derived from an EMBL/GenBank/DDBJ whole genome shotgun (WGS) entry which is preliminary data.</text>
</comment>
<dbReference type="InterPro" id="IPR000048">
    <property type="entry name" value="IQ_motif_EF-hand-BS"/>
</dbReference>
<feature type="region of interest" description="Disordered" evidence="1">
    <location>
        <begin position="242"/>
        <end position="362"/>
    </location>
</feature>
<reference evidence="4 5" key="1">
    <citation type="submission" date="2019-08" db="EMBL/GenBank/DDBJ databases">
        <title>A chromosome-level genome assembly, high-density linkage maps, and genome scans reveal the genomic architecture of hybrid incompatibilities underlying speciation via character displacement in darters (Percidae: Etheostominae).</title>
        <authorList>
            <person name="Moran R.L."/>
            <person name="Catchen J.M."/>
            <person name="Fuller R.C."/>
        </authorList>
    </citation>
    <scope>NUCLEOTIDE SEQUENCE [LARGE SCALE GENOMIC DNA]</scope>
    <source>
        <strain evidence="4">EspeVRDwgs_2016</strain>
        <tissue evidence="4">Muscle</tissue>
    </source>
</reference>
<dbReference type="InterPro" id="IPR047579">
    <property type="entry name" value="DD_CABYR_SP17"/>
</dbReference>
<feature type="compositionally biased region" description="Polar residues" evidence="1">
    <location>
        <begin position="775"/>
        <end position="787"/>
    </location>
</feature>
<dbReference type="PANTHER" id="PTHR10699:SF16">
    <property type="entry name" value="SPERM SURFACE PROTEIN SP17"/>
    <property type="match status" value="1"/>
</dbReference>
<evidence type="ECO:0000256" key="2">
    <source>
        <dbReference type="SAM" id="SignalP"/>
    </source>
</evidence>
<dbReference type="SUPFAM" id="SSF48726">
    <property type="entry name" value="Immunoglobulin"/>
    <property type="match status" value="1"/>
</dbReference>
<feature type="compositionally biased region" description="Basic and acidic residues" evidence="1">
    <location>
        <begin position="657"/>
        <end position="667"/>
    </location>
</feature>
<dbReference type="EMBL" id="VOFY01000003">
    <property type="protein sequence ID" value="KAA8594281.1"/>
    <property type="molecule type" value="Genomic_DNA"/>
</dbReference>
<feature type="compositionally biased region" description="Polar residues" evidence="1">
    <location>
        <begin position="282"/>
        <end position="298"/>
    </location>
</feature>
<feature type="compositionally biased region" description="Acidic residues" evidence="1">
    <location>
        <begin position="299"/>
        <end position="336"/>
    </location>
</feature>
<feature type="compositionally biased region" description="Basic and acidic residues" evidence="1">
    <location>
        <begin position="495"/>
        <end position="509"/>
    </location>
</feature>
<dbReference type="InterPro" id="IPR003117">
    <property type="entry name" value="cAMP_dep_PK_reg_su_I/II_a/b"/>
</dbReference>
<feature type="compositionally biased region" description="Polar residues" evidence="1">
    <location>
        <begin position="510"/>
        <end position="519"/>
    </location>
</feature>
<name>A0A5J5DLP5_9PERO</name>
<dbReference type="Gene3D" id="1.20.890.10">
    <property type="entry name" value="cAMP-dependent protein kinase regulatory subunit, dimerization-anchoring domain"/>
    <property type="match status" value="1"/>
</dbReference>
<dbReference type="GO" id="GO:0005516">
    <property type="term" value="F:calmodulin binding"/>
    <property type="evidence" value="ECO:0007669"/>
    <property type="project" value="TreeGrafter"/>
</dbReference>
<keyword evidence="2" id="KW-0732">Signal</keyword>
<dbReference type="Pfam" id="PF00612">
    <property type="entry name" value="IQ"/>
    <property type="match status" value="1"/>
</dbReference>
<sequence length="952" mass="105583">MTISVHFTLLFFWVTQDFVSCINMKMPVDSVAVALGDSLTLNCTYNCSGGFVRGCWSKASDNTGCHGTLIKGRLCTMSFHLSNMSSEDLKNYTCYTVATDDPQLPQKTERIVLLQLEDNESDTEVPYADIMITVRGVSTPELTQVVYLTPGDQKELSKKFRPSVSNHKKMSVPFSNTHLRVPRGFGTILEGLAKEVLRDQPDDIPKYAAQYFDALLKQRQDSGMDPSDWAAKLEDRFYNNHAFKSTGASPENEPATEVTVSKEKSFESQPEEESSDSAEPSNVSTKQPNVSEEVNLTESTDEEEEDVDDDQEEEEEDVDDDDDDREEEEEEEEEEEKHDITEKGVISVGMGHSEDKSVNLIPAADVQPDELIGTEEEKEPTITTLDQVDRAANRIDINSALDQDISQSELEPTDLLSFRGISNVDVRAQEQGMAEEEGSDEQDIVVVDEDIVDPEEEENADAEEPVEVFPYSDVNVCATELRGTEKTIEWVTAEDDTHVIDEESSKPQSEETFAQSLSQFEIHEGNQQEAEDQIEMTKEEEGPEAEASSGALHASLAHVEGGIDSNVIPKEDSLVEISFEDVPDVQEVEEKQQEEEGPVEVLQAKVLETQQEEESKEPTALATDQNISSTLDHDEPEMIGVEKEANSEGGGMKSQHKASDMTEKVDTNDSNLNDSDDDEKHEGVRIISSASHQPTNESDKENPEEETDHKNEDNEKISEGEFHQNEASEKEAKSNNPNVKEDETTDTVGRDEEDIHTEGYNMVEDQEIDDGGVENLSSQVTQSNISTAAVEKESETLETSAQHLPKENEASQRTSVESQPEDTVIEKEVISKEGSLEAEERVEEGKVEIQEKSEAMCEEESISPAQSEECSRPQEEEDIMDIPLDDPEANRAAAKIQAGFRGHMTRKKMKPEDKAEGEEVSSTGDVLNGSEGGTETGGSRAVERDDTSVPEQ</sequence>
<evidence type="ECO:0000259" key="3">
    <source>
        <dbReference type="SMART" id="SM00394"/>
    </source>
</evidence>
<feature type="region of interest" description="Disordered" evidence="1">
    <location>
        <begin position="494"/>
        <end position="557"/>
    </location>
</feature>
<dbReference type="SUPFAM" id="SSF47391">
    <property type="entry name" value="Dimerization-anchoring domain of cAMP-dependent PK regulatory subunit"/>
    <property type="match status" value="1"/>
</dbReference>
<dbReference type="AlphaFoldDB" id="A0A5J5DLP5"/>
<dbReference type="Proteomes" id="UP000327493">
    <property type="component" value="Chromosome 3"/>
</dbReference>
<feature type="compositionally biased region" description="Acidic residues" evidence="1">
    <location>
        <begin position="578"/>
        <end position="598"/>
    </location>
</feature>
<keyword evidence="5" id="KW-1185">Reference proteome</keyword>
<feature type="compositionally biased region" description="Basic and acidic residues" evidence="1">
    <location>
        <begin position="824"/>
        <end position="855"/>
    </location>
</feature>
<dbReference type="Pfam" id="PF02197">
    <property type="entry name" value="RIIa"/>
    <property type="match status" value="1"/>
</dbReference>
<organism evidence="4 5">
    <name type="scientific">Etheostoma spectabile</name>
    <name type="common">orangethroat darter</name>
    <dbReference type="NCBI Taxonomy" id="54343"/>
    <lineage>
        <taxon>Eukaryota</taxon>
        <taxon>Metazoa</taxon>
        <taxon>Chordata</taxon>
        <taxon>Craniata</taxon>
        <taxon>Vertebrata</taxon>
        <taxon>Euteleostomi</taxon>
        <taxon>Actinopterygii</taxon>
        <taxon>Neopterygii</taxon>
        <taxon>Teleostei</taxon>
        <taxon>Neoteleostei</taxon>
        <taxon>Acanthomorphata</taxon>
        <taxon>Eupercaria</taxon>
        <taxon>Perciformes</taxon>
        <taxon>Percoidei</taxon>
        <taxon>Percidae</taxon>
        <taxon>Etheostomatinae</taxon>
        <taxon>Etheostoma</taxon>
    </lineage>
</organism>
<dbReference type="SMART" id="SM00394">
    <property type="entry name" value="RIIa"/>
    <property type="match status" value="1"/>
</dbReference>
<evidence type="ECO:0000256" key="1">
    <source>
        <dbReference type="SAM" id="MobiDB-lite"/>
    </source>
</evidence>
<evidence type="ECO:0000313" key="4">
    <source>
        <dbReference type="EMBL" id="KAA8594281.1"/>
    </source>
</evidence>
<protein>
    <recommendedName>
        <fullName evidence="3">RIIa domain-containing protein</fullName>
    </recommendedName>
</protein>
<feature type="compositionally biased region" description="Low complexity" evidence="1">
    <location>
        <begin position="545"/>
        <end position="557"/>
    </location>
</feature>
<dbReference type="PANTHER" id="PTHR10699">
    <property type="entry name" value="NEUROMODULIN"/>
    <property type="match status" value="1"/>
</dbReference>
<feature type="compositionally biased region" description="Basic and acidic residues" evidence="1">
    <location>
        <begin position="697"/>
        <end position="733"/>
    </location>
</feature>
<dbReference type="SMART" id="SM00015">
    <property type="entry name" value="IQ"/>
    <property type="match status" value="1"/>
</dbReference>